<feature type="non-terminal residue" evidence="3">
    <location>
        <position position="212"/>
    </location>
</feature>
<protein>
    <recommendedName>
        <fullName evidence="2">Periplasmic copper-binding protein NosD beta helix domain-containing protein</fullName>
    </recommendedName>
</protein>
<evidence type="ECO:0000256" key="1">
    <source>
        <dbReference type="SAM" id="Phobius"/>
    </source>
</evidence>
<dbReference type="SUPFAM" id="SSF51126">
    <property type="entry name" value="Pectin lyase-like"/>
    <property type="match status" value="1"/>
</dbReference>
<organism evidence="3">
    <name type="scientific">marine sediment metagenome</name>
    <dbReference type="NCBI Taxonomy" id="412755"/>
    <lineage>
        <taxon>unclassified sequences</taxon>
        <taxon>metagenomes</taxon>
        <taxon>ecological metagenomes</taxon>
    </lineage>
</organism>
<keyword evidence="1" id="KW-0472">Membrane</keyword>
<accession>X1MXA8</accession>
<comment type="caution">
    <text evidence="3">The sequence shown here is derived from an EMBL/GenBank/DDBJ whole genome shotgun (WGS) entry which is preliminary data.</text>
</comment>
<keyword evidence="1" id="KW-0812">Transmembrane</keyword>
<dbReference type="EMBL" id="BARV01028679">
    <property type="protein sequence ID" value="GAI36352.1"/>
    <property type="molecule type" value="Genomic_DNA"/>
</dbReference>
<dbReference type="SMART" id="SM00710">
    <property type="entry name" value="PbH1"/>
    <property type="match status" value="4"/>
</dbReference>
<name>X1MXA8_9ZZZZ</name>
<dbReference type="Gene3D" id="2.160.20.10">
    <property type="entry name" value="Single-stranded right-handed beta-helix, Pectin lyase-like"/>
    <property type="match status" value="1"/>
</dbReference>
<reference evidence="3" key="1">
    <citation type="journal article" date="2014" name="Front. Microbiol.">
        <title>High frequency of phylogenetically diverse reductive dehalogenase-homologous genes in deep subseafloor sedimentary metagenomes.</title>
        <authorList>
            <person name="Kawai M."/>
            <person name="Futagami T."/>
            <person name="Toyoda A."/>
            <person name="Takaki Y."/>
            <person name="Nishi S."/>
            <person name="Hori S."/>
            <person name="Arai W."/>
            <person name="Tsubouchi T."/>
            <person name="Morono Y."/>
            <person name="Uchiyama I."/>
            <person name="Ito T."/>
            <person name="Fujiyama A."/>
            <person name="Inagaki F."/>
            <person name="Takami H."/>
        </authorList>
    </citation>
    <scope>NUCLEOTIDE SEQUENCE</scope>
    <source>
        <strain evidence="3">Expedition CK06-06</strain>
    </source>
</reference>
<keyword evidence="1" id="KW-1133">Transmembrane helix</keyword>
<feature type="domain" description="Periplasmic copper-binding protein NosD beta helix" evidence="2">
    <location>
        <begin position="89"/>
        <end position="212"/>
    </location>
</feature>
<gene>
    <name evidence="3" type="ORF">S06H3_45865</name>
</gene>
<feature type="transmembrane region" description="Helical" evidence="1">
    <location>
        <begin position="6"/>
        <end position="24"/>
    </location>
</feature>
<sequence length="212" mass="23772">MLKKSYFFVFLLALVINLVFNPTIKREAQINGDPLSEKMFTISIAEVQAPIYIDGNIALDAFCSGNGTDGLSWSTAHIIEGYIIDKGGTETCIEVLNTDRFLIIKNCITKNSRSGLWSTGIKLYNCTNVNINHCKVENNDYGIFLHKSHNIILSDNKAIYNNNGIHLFCSNNNSILRNDASHNLEHDGIYLGYSNYNNLTGNFASYNFLWGI</sequence>
<dbReference type="InterPro" id="IPR012334">
    <property type="entry name" value="Pectin_lyas_fold"/>
</dbReference>
<dbReference type="InterPro" id="IPR006626">
    <property type="entry name" value="PbH1"/>
</dbReference>
<dbReference type="AlphaFoldDB" id="X1MXA8"/>
<dbReference type="InterPro" id="IPR007742">
    <property type="entry name" value="NosD_dom"/>
</dbReference>
<dbReference type="Pfam" id="PF05048">
    <property type="entry name" value="NosD"/>
    <property type="match status" value="1"/>
</dbReference>
<proteinExistence type="predicted"/>
<evidence type="ECO:0000259" key="2">
    <source>
        <dbReference type="Pfam" id="PF05048"/>
    </source>
</evidence>
<dbReference type="InterPro" id="IPR022441">
    <property type="entry name" value="Para_beta_helix_rpt-2"/>
</dbReference>
<evidence type="ECO:0000313" key="3">
    <source>
        <dbReference type="EMBL" id="GAI36352.1"/>
    </source>
</evidence>
<dbReference type="NCBIfam" id="TIGR03804">
    <property type="entry name" value="para_beta_helix"/>
    <property type="match status" value="2"/>
</dbReference>
<dbReference type="InterPro" id="IPR011050">
    <property type="entry name" value="Pectin_lyase_fold/virulence"/>
</dbReference>